<dbReference type="NCBIfam" id="TIGR00229">
    <property type="entry name" value="sensory_box"/>
    <property type="match status" value="2"/>
</dbReference>
<feature type="domain" description="HAMP" evidence="9">
    <location>
        <begin position="246"/>
        <end position="298"/>
    </location>
</feature>
<dbReference type="CDD" id="cd11386">
    <property type="entry name" value="MCP_signal"/>
    <property type="match status" value="1"/>
</dbReference>
<evidence type="ECO:0000256" key="3">
    <source>
        <dbReference type="ARBA" id="ARBA00029447"/>
    </source>
</evidence>
<dbReference type="InterPro" id="IPR035965">
    <property type="entry name" value="PAS-like_dom_sf"/>
</dbReference>
<dbReference type="InterPro" id="IPR051310">
    <property type="entry name" value="MCP_chemotaxis"/>
</dbReference>
<dbReference type="InterPro" id="IPR004089">
    <property type="entry name" value="MCPsignal_dom"/>
</dbReference>
<evidence type="ECO:0000259" key="6">
    <source>
        <dbReference type="PROSITE" id="PS50111"/>
    </source>
</evidence>
<dbReference type="GO" id="GO:0007165">
    <property type="term" value="P:signal transduction"/>
    <property type="evidence" value="ECO:0007669"/>
    <property type="project" value="UniProtKB-KW"/>
</dbReference>
<dbReference type="AlphaFoldDB" id="K0PNU6"/>
<evidence type="ECO:0000259" key="9">
    <source>
        <dbReference type="PROSITE" id="PS50885"/>
    </source>
</evidence>
<dbReference type="HOGENOM" id="CLU_000445_107_26_5"/>
<comment type="subcellular location">
    <subcellularLocation>
        <location evidence="1">Membrane</location>
    </subcellularLocation>
</comment>
<feature type="domain" description="Methyl-accepting transducer" evidence="6">
    <location>
        <begin position="303"/>
        <end position="532"/>
    </location>
</feature>
<dbReference type="PROSITE" id="PS50885">
    <property type="entry name" value="HAMP"/>
    <property type="match status" value="1"/>
</dbReference>
<feature type="coiled-coil region" evidence="5">
    <location>
        <begin position="279"/>
        <end position="342"/>
    </location>
</feature>
<proteinExistence type="inferred from homology"/>
<dbReference type="PROSITE" id="PS50112">
    <property type="entry name" value="PAS"/>
    <property type="match status" value="1"/>
</dbReference>
<dbReference type="CDD" id="cd00130">
    <property type="entry name" value="PAS"/>
    <property type="match status" value="2"/>
</dbReference>
<dbReference type="Pfam" id="PF13426">
    <property type="entry name" value="PAS_9"/>
    <property type="match status" value="1"/>
</dbReference>
<keyword evidence="11" id="KW-1185">Reference proteome</keyword>
<dbReference type="Gene3D" id="1.10.287.950">
    <property type="entry name" value="Methyl-accepting chemotaxis protein"/>
    <property type="match status" value="1"/>
</dbReference>
<dbReference type="InterPro" id="IPR013655">
    <property type="entry name" value="PAS_fold_3"/>
</dbReference>
<dbReference type="PROSITE" id="PS50113">
    <property type="entry name" value="PAC"/>
    <property type="match status" value="1"/>
</dbReference>
<dbReference type="InterPro" id="IPR000700">
    <property type="entry name" value="PAS-assoc_C"/>
</dbReference>
<evidence type="ECO:0000259" key="7">
    <source>
        <dbReference type="PROSITE" id="PS50112"/>
    </source>
</evidence>
<dbReference type="Gene3D" id="3.30.450.20">
    <property type="entry name" value="PAS domain"/>
    <property type="match status" value="2"/>
</dbReference>
<dbReference type="SMART" id="SM00091">
    <property type="entry name" value="PAS"/>
    <property type="match status" value="2"/>
</dbReference>
<dbReference type="SMART" id="SM00283">
    <property type="entry name" value="MA"/>
    <property type="match status" value="1"/>
</dbReference>
<dbReference type="PROSITE" id="PS50111">
    <property type="entry name" value="CHEMOTAXIS_TRANSDUC_2"/>
    <property type="match status" value="1"/>
</dbReference>
<feature type="domain" description="PAS" evidence="7">
    <location>
        <begin position="25"/>
        <end position="63"/>
    </location>
</feature>
<gene>
    <name evidence="10" type="ORF">BN77_p10178</name>
</gene>
<keyword evidence="4" id="KW-0807">Transducer</keyword>
<keyword evidence="2" id="KW-0145">Chemotaxis</keyword>
<dbReference type="GO" id="GO:0006935">
    <property type="term" value="P:chemotaxis"/>
    <property type="evidence" value="ECO:0007669"/>
    <property type="project" value="UniProtKB-KW"/>
</dbReference>
<sequence>MKGIAFGLGIDAKAILSAMSKSQAIIEFDCTGKILRANANFCRALGYDASEIVGQHHRMFVDPAEATSPEYYEFWAKLGRGEFDQRQYKRIGKGGKEIWIEASYNPVFSRGKPYKVVKFATDITEQKLKSAEDAGKLDALSRAQAIIEFTPNGEILSANQNFLSTLGYQLSEIQGRHHSMFCDSAYTSSDDYRRFWQRLSDGTFVSDEFLRIGKGGRKVYIQASYNPIFDMNGKVFKVVKFATDVTARVNNVDRLADALNKLSDGDLTQTLDTPFIPTLEKLRTDFNRASEKLRDAMQAVAENASAIAAGSQQIRSASDDLSKRTEQQAASVEETAAALEEITTTVADSSQRAEEAGELVRKTRGNAEHSGAVVRSAIAAMGKIENSSLEISNIIGVIDEIAFQTNLLALNAGVEAARAGDAGKGFAVVAQEVRELAQRSAKAAKEIKELITDSNTHVKNGVALVGETGSVLETIVSQVQQVNANVEAIVEAAREQATGIKEINQAVNMMDQGTQQNAAMVEESTAACHSLAKEADALFQLLGQFSIGNRAALRHSMPTAATAASRPVASPARTMAAKVSAAFHGNAAVAGTEWEKF</sequence>
<organism evidence="10 11">
    <name type="scientific">Rhizobium mesoamericanum STM3625</name>
    <dbReference type="NCBI Taxonomy" id="1211777"/>
    <lineage>
        <taxon>Bacteria</taxon>
        <taxon>Pseudomonadati</taxon>
        <taxon>Pseudomonadota</taxon>
        <taxon>Alphaproteobacteria</taxon>
        <taxon>Hyphomicrobiales</taxon>
        <taxon>Rhizobiaceae</taxon>
        <taxon>Rhizobium/Agrobacterium group</taxon>
        <taxon>Rhizobium</taxon>
    </lineage>
</organism>
<evidence type="ECO:0000313" key="11">
    <source>
        <dbReference type="Proteomes" id="UP000009319"/>
    </source>
</evidence>
<comment type="similarity">
    <text evidence="3">Belongs to the methyl-accepting chemotaxis (MCP) protein family.</text>
</comment>
<protein>
    <submittedName>
        <fullName evidence="10">Putative methyl-accepting chemotaxis protein (MCP) with multiple PAS domains</fullName>
    </submittedName>
</protein>
<dbReference type="RefSeq" id="WP_007535789.1">
    <property type="nucleotide sequence ID" value="NZ_HF536773.1"/>
</dbReference>
<evidence type="ECO:0000256" key="1">
    <source>
        <dbReference type="ARBA" id="ARBA00004370"/>
    </source>
</evidence>
<feature type="domain" description="PAC" evidence="8">
    <location>
        <begin position="205"/>
        <end position="257"/>
    </location>
</feature>
<comment type="caution">
    <text evidence="10">The sequence shown here is derived from an EMBL/GenBank/DDBJ whole genome shotgun (WGS) entry which is preliminary data.</text>
</comment>
<dbReference type="SMART" id="SM00304">
    <property type="entry name" value="HAMP"/>
    <property type="match status" value="1"/>
</dbReference>
<dbReference type="STRING" id="1211777.BN77_p10178"/>
<dbReference type="InterPro" id="IPR003660">
    <property type="entry name" value="HAMP_dom"/>
</dbReference>
<dbReference type="InterPro" id="IPR001610">
    <property type="entry name" value="PAC"/>
</dbReference>
<dbReference type="PANTHER" id="PTHR43531">
    <property type="entry name" value="PROTEIN ICFG"/>
    <property type="match status" value="1"/>
</dbReference>
<dbReference type="SUPFAM" id="SSF58104">
    <property type="entry name" value="Methyl-accepting chemotaxis protein (MCP) signaling domain"/>
    <property type="match status" value="1"/>
</dbReference>
<evidence type="ECO:0000259" key="8">
    <source>
        <dbReference type="PROSITE" id="PS50113"/>
    </source>
</evidence>
<dbReference type="PANTHER" id="PTHR43531:SF11">
    <property type="entry name" value="METHYL-ACCEPTING CHEMOTAXIS PROTEIN 3"/>
    <property type="match status" value="1"/>
</dbReference>
<dbReference type="SMART" id="SM00086">
    <property type="entry name" value="PAC"/>
    <property type="match status" value="2"/>
</dbReference>
<evidence type="ECO:0000256" key="4">
    <source>
        <dbReference type="PROSITE-ProRule" id="PRU00284"/>
    </source>
</evidence>
<accession>K0PNU6</accession>
<dbReference type="EMBL" id="CANI01000035">
    <property type="protein sequence ID" value="CCM78216.1"/>
    <property type="molecule type" value="Genomic_DNA"/>
</dbReference>
<feature type="coiled-coil region" evidence="5">
    <location>
        <begin position="433"/>
        <end position="496"/>
    </location>
</feature>
<dbReference type="SUPFAM" id="SSF55785">
    <property type="entry name" value="PYP-like sensor domain (PAS domain)"/>
    <property type="match status" value="2"/>
</dbReference>
<dbReference type="InterPro" id="IPR000014">
    <property type="entry name" value="PAS"/>
</dbReference>
<reference evidence="10 11" key="1">
    <citation type="journal article" date="2013" name="Genome Announc.">
        <title>Draft Genome Sequence of Rhizobium mesoamericanum STM3625, a Nitrogen-Fixing Symbiont of Mimosa pudica Isolated in French Guiana (South America).</title>
        <authorList>
            <person name="Moulin L."/>
            <person name="Mornico D."/>
            <person name="Melkonian R."/>
            <person name="Klonowska A."/>
        </authorList>
    </citation>
    <scope>NUCLEOTIDE SEQUENCE [LARGE SCALE GENOMIC DNA]</scope>
    <source>
        <strain evidence="10 11">STM3625</strain>
    </source>
</reference>
<evidence type="ECO:0000313" key="10">
    <source>
        <dbReference type="EMBL" id="CCM78216.1"/>
    </source>
</evidence>
<dbReference type="Proteomes" id="UP000009319">
    <property type="component" value="Unassembled WGS sequence"/>
</dbReference>
<dbReference type="GO" id="GO:0016020">
    <property type="term" value="C:membrane"/>
    <property type="evidence" value="ECO:0007669"/>
    <property type="project" value="UniProtKB-SubCell"/>
</dbReference>
<keyword evidence="5" id="KW-0175">Coiled coil</keyword>
<dbReference type="FunFam" id="1.10.287.950:FF:000001">
    <property type="entry name" value="Methyl-accepting chemotaxis sensory transducer"/>
    <property type="match status" value="1"/>
</dbReference>
<dbReference type="Pfam" id="PF08447">
    <property type="entry name" value="PAS_3"/>
    <property type="match status" value="1"/>
</dbReference>
<name>K0PNU6_9HYPH</name>
<evidence type="ECO:0000256" key="5">
    <source>
        <dbReference type="SAM" id="Coils"/>
    </source>
</evidence>
<dbReference type="Pfam" id="PF00015">
    <property type="entry name" value="MCPsignal"/>
    <property type="match status" value="1"/>
</dbReference>
<evidence type="ECO:0000256" key="2">
    <source>
        <dbReference type="ARBA" id="ARBA00022500"/>
    </source>
</evidence>
<dbReference type="eggNOG" id="COG0840">
    <property type="taxonomic scope" value="Bacteria"/>
</dbReference>